<organism evidence="10 11">
    <name type="scientific">Hyaloscypha variabilis (strain UAMH 11265 / GT02V1 / F)</name>
    <name type="common">Meliniomyces variabilis</name>
    <dbReference type="NCBI Taxonomy" id="1149755"/>
    <lineage>
        <taxon>Eukaryota</taxon>
        <taxon>Fungi</taxon>
        <taxon>Dikarya</taxon>
        <taxon>Ascomycota</taxon>
        <taxon>Pezizomycotina</taxon>
        <taxon>Leotiomycetes</taxon>
        <taxon>Helotiales</taxon>
        <taxon>Hyaloscyphaceae</taxon>
        <taxon>Hyaloscypha</taxon>
        <taxon>Hyaloscypha variabilis</taxon>
    </lineage>
</organism>
<sequence length="513" mass="58368">MATFLQDLSPVNKGIVSCLVLYTIYWIVQYSIKLRRQDAIIRKKGCKPVRKYPHRDPVLGLDIFLENAKLLKTGGFWDRTRERYLSLNTWTFSQLLMGDRIINTTEPENIKAILATQFHEFELPPRRKDTFQPVLGHGIFTTDGKEWEASRALLRPNFVRNQIADLNTFDHHISALVSHIPNDGSTFDLQSLFFMLTMDSATEFLFGTSTAVLDGGIASERGERFAEAFTYATERIGTYSRLGKLASLLPDKHFNDSVAYVHEYVHGYVQKAVDLHKKASLSQKFDEKDSSRYVFLEHLAKAGYSEKKIQDELLNILLAGRDTTASLLSYLFYFLARRPDVFSKLRAEIMALGKDLPTFEEIKELKYLQYCLNETLRLYPVVPGNSRTAIVDTTLPVGGGADGKSPVFVKAGQQVNYQVYVMHRRKDLYGEDAMEFKPERWEKLRPSWQFLPFNGGPRICIGQQFALTEASFTTIRILQAFKSIEARDNSPLKELMTLTSAVRGGVHVGMTPA</sequence>
<dbReference type="InterPro" id="IPR002974">
    <property type="entry name" value="Cyt_P450_E_CYP52_ascomycetes"/>
</dbReference>
<evidence type="ECO:0000256" key="4">
    <source>
        <dbReference type="ARBA" id="ARBA00022723"/>
    </source>
</evidence>
<gene>
    <name evidence="10" type="ORF">L207DRAFT_199543</name>
</gene>
<protein>
    <submittedName>
        <fullName evidence="10">Putative cytochrome P450</fullName>
    </submittedName>
</protein>
<dbReference type="Proteomes" id="UP000235786">
    <property type="component" value="Unassembled WGS sequence"/>
</dbReference>
<comment type="similarity">
    <text evidence="2 9">Belongs to the cytochrome P450 family.</text>
</comment>
<keyword evidence="5 9" id="KW-0560">Oxidoreductase</keyword>
<keyword evidence="6 8" id="KW-0408">Iron</keyword>
<dbReference type="SUPFAM" id="SSF48264">
    <property type="entry name" value="Cytochrome P450"/>
    <property type="match status" value="1"/>
</dbReference>
<evidence type="ECO:0000256" key="6">
    <source>
        <dbReference type="ARBA" id="ARBA00023004"/>
    </source>
</evidence>
<evidence type="ECO:0000256" key="1">
    <source>
        <dbReference type="ARBA" id="ARBA00001971"/>
    </source>
</evidence>
<dbReference type="PRINTS" id="PR00385">
    <property type="entry name" value="P450"/>
</dbReference>
<evidence type="ECO:0000256" key="3">
    <source>
        <dbReference type="ARBA" id="ARBA00022617"/>
    </source>
</evidence>
<dbReference type="InterPro" id="IPR002402">
    <property type="entry name" value="Cyt_P450_E_grp-II"/>
</dbReference>
<name>A0A2J6QWX5_HYAVF</name>
<keyword evidence="7 9" id="KW-0503">Monooxygenase</keyword>
<dbReference type="InterPro" id="IPR036396">
    <property type="entry name" value="Cyt_P450_sf"/>
</dbReference>
<keyword evidence="3 8" id="KW-0349">Heme</keyword>
<reference evidence="10 11" key="1">
    <citation type="submission" date="2016-04" db="EMBL/GenBank/DDBJ databases">
        <title>A degradative enzymes factory behind the ericoid mycorrhizal symbiosis.</title>
        <authorList>
            <consortium name="DOE Joint Genome Institute"/>
            <person name="Martino E."/>
            <person name="Morin E."/>
            <person name="Grelet G."/>
            <person name="Kuo A."/>
            <person name="Kohler A."/>
            <person name="Daghino S."/>
            <person name="Barry K."/>
            <person name="Choi C."/>
            <person name="Cichocki N."/>
            <person name="Clum A."/>
            <person name="Copeland A."/>
            <person name="Hainaut M."/>
            <person name="Haridas S."/>
            <person name="Labutti K."/>
            <person name="Lindquist E."/>
            <person name="Lipzen A."/>
            <person name="Khouja H.-R."/>
            <person name="Murat C."/>
            <person name="Ohm R."/>
            <person name="Olson A."/>
            <person name="Spatafora J."/>
            <person name="Veneault-Fourrey C."/>
            <person name="Henrissat B."/>
            <person name="Grigoriev I."/>
            <person name="Martin F."/>
            <person name="Perotto S."/>
        </authorList>
    </citation>
    <scope>NUCLEOTIDE SEQUENCE [LARGE SCALE GENOMIC DNA]</scope>
    <source>
        <strain evidence="10 11">F</strain>
    </source>
</reference>
<dbReference type="CDD" id="cd11063">
    <property type="entry name" value="CYP52"/>
    <property type="match status" value="1"/>
</dbReference>
<evidence type="ECO:0000313" key="11">
    <source>
        <dbReference type="Proteomes" id="UP000235786"/>
    </source>
</evidence>
<evidence type="ECO:0000256" key="7">
    <source>
        <dbReference type="ARBA" id="ARBA00023033"/>
    </source>
</evidence>
<dbReference type="Pfam" id="PF00067">
    <property type="entry name" value="p450"/>
    <property type="match status" value="1"/>
</dbReference>
<dbReference type="InterPro" id="IPR001128">
    <property type="entry name" value="Cyt_P450"/>
</dbReference>
<evidence type="ECO:0000256" key="2">
    <source>
        <dbReference type="ARBA" id="ARBA00010617"/>
    </source>
</evidence>
<dbReference type="InterPro" id="IPR047146">
    <property type="entry name" value="Cyt_P450_E_CYP52_fungi"/>
</dbReference>
<dbReference type="GO" id="GO:0020037">
    <property type="term" value="F:heme binding"/>
    <property type="evidence" value="ECO:0007669"/>
    <property type="project" value="InterPro"/>
</dbReference>
<dbReference type="PRINTS" id="PR00464">
    <property type="entry name" value="EP450II"/>
</dbReference>
<dbReference type="GO" id="GO:0005506">
    <property type="term" value="F:iron ion binding"/>
    <property type="evidence" value="ECO:0007669"/>
    <property type="project" value="InterPro"/>
</dbReference>
<evidence type="ECO:0000313" key="10">
    <source>
        <dbReference type="EMBL" id="PMD30753.1"/>
    </source>
</evidence>
<dbReference type="InterPro" id="IPR017972">
    <property type="entry name" value="Cyt_P450_CS"/>
</dbReference>
<dbReference type="OrthoDB" id="1470350at2759"/>
<dbReference type="STRING" id="1149755.A0A2J6QWX5"/>
<accession>A0A2J6QWX5</accession>
<proteinExistence type="inferred from homology"/>
<dbReference type="EMBL" id="KZ613965">
    <property type="protein sequence ID" value="PMD30753.1"/>
    <property type="molecule type" value="Genomic_DNA"/>
</dbReference>
<comment type="cofactor">
    <cofactor evidence="1 8">
        <name>heme</name>
        <dbReference type="ChEBI" id="CHEBI:30413"/>
    </cofactor>
</comment>
<dbReference type="PRINTS" id="PR01239">
    <property type="entry name" value="EP450IICYP52"/>
</dbReference>
<dbReference type="PANTHER" id="PTHR24287">
    <property type="entry name" value="P450, PUTATIVE (EUROFUNG)-RELATED"/>
    <property type="match status" value="1"/>
</dbReference>
<keyword evidence="4 8" id="KW-0479">Metal-binding</keyword>
<evidence type="ECO:0000256" key="9">
    <source>
        <dbReference type="RuleBase" id="RU000461"/>
    </source>
</evidence>
<dbReference type="Gene3D" id="1.10.630.10">
    <property type="entry name" value="Cytochrome P450"/>
    <property type="match status" value="1"/>
</dbReference>
<evidence type="ECO:0000256" key="5">
    <source>
        <dbReference type="ARBA" id="ARBA00023002"/>
    </source>
</evidence>
<dbReference type="GO" id="GO:0016712">
    <property type="term" value="F:oxidoreductase activity, acting on paired donors, with incorporation or reduction of molecular oxygen, reduced flavin or flavoprotein as one donor, and incorporation of one atom of oxygen"/>
    <property type="evidence" value="ECO:0007669"/>
    <property type="project" value="InterPro"/>
</dbReference>
<evidence type="ECO:0000256" key="8">
    <source>
        <dbReference type="PIRSR" id="PIRSR602402-1"/>
    </source>
</evidence>
<dbReference type="PROSITE" id="PS00086">
    <property type="entry name" value="CYTOCHROME_P450"/>
    <property type="match status" value="1"/>
</dbReference>
<keyword evidence="11" id="KW-1185">Reference proteome</keyword>
<dbReference type="AlphaFoldDB" id="A0A2J6QWX5"/>
<dbReference type="PANTHER" id="PTHR24287:SF1">
    <property type="entry name" value="P450, PUTATIVE (EUROFUNG)-RELATED"/>
    <property type="match status" value="1"/>
</dbReference>
<feature type="binding site" description="axial binding residue" evidence="8">
    <location>
        <position position="460"/>
    </location>
    <ligand>
        <name>heme</name>
        <dbReference type="ChEBI" id="CHEBI:30413"/>
    </ligand>
    <ligandPart>
        <name>Fe</name>
        <dbReference type="ChEBI" id="CHEBI:18248"/>
    </ligandPart>
</feature>